<gene>
    <name evidence="1" type="ORF">COLO4_05910</name>
</gene>
<protein>
    <submittedName>
        <fullName evidence="1">Uncharacterized protein</fullName>
    </submittedName>
</protein>
<dbReference type="AlphaFoldDB" id="A0A1R3KPI6"/>
<name>A0A1R3KPI6_9ROSI</name>
<sequence>MPPKDAKETGKIIGEKSENHMALRSGLLIPKDGVEPPQEQAYSFHHVMAQLEEMMGKLKTMEDKQENLDVKLTHHFLLQKKKLSMLLRMSLKLMPET</sequence>
<proteinExistence type="predicted"/>
<evidence type="ECO:0000313" key="2">
    <source>
        <dbReference type="Proteomes" id="UP000187203"/>
    </source>
</evidence>
<dbReference type="EMBL" id="AWUE01012512">
    <property type="protein sequence ID" value="OMP09001.1"/>
    <property type="molecule type" value="Genomic_DNA"/>
</dbReference>
<keyword evidence="2" id="KW-1185">Reference proteome</keyword>
<reference evidence="2" key="1">
    <citation type="submission" date="2013-09" db="EMBL/GenBank/DDBJ databases">
        <title>Corchorus olitorius genome sequencing.</title>
        <authorList>
            <person name="Alam M."/>
            <person name="Haque M.S."/>
            <person name="Islam M.S."/>
            <person name="Emdad E.M."/>
            <person name="Islam M.M."/>
            <person name="Ahmed B."/>
            <person name="Halim A."/>
            <person name="Hossen Q.M.M."/>
            <person name="Hossain M.Z."/>
            <person name="Ahmed R."/>
            <person name="Khan M.M."/>
            <person name="Islam R."/>
            <person name="Rashid M.M."/>
            <person name="Khan S.A."/>
            <person name="Rahman M.S."/>
            <person name="Alam M."/>
            <person name="Yahiya A.S."/>
            <person name="Khan M.S."/>
            <person name="Azam M.S."/>
            <person name="Haque T."/>
            <person name="Lashkar M.Z.H."/>
            <person name="Akhand A.I."/>
            <person name="Morshed G."/>
            <person name="Roy S."/>
            <person name="Uddin K.S."/>
            <person name="Rabeya T."/>
            <person name="Hossain A.S."/>
            <person name="Chowdhury A."/>
            <person name="Snigdha A.R."/>
            <person name="Mortoza M.S."/>
            <person name="Matin S.A."/>
            <person name="Hoque S.M.E."/>
            <person name="Islam M.K."/>
            <person name="Roy D.K."/>
            <person name="Haider R."/>
            <person name="Moosa M.M."/>
            <person name="Elias S.M."/>
            <person name="Hasan A.M."/>
            <person name="Jahan S."/>
            <person name="Shafiuddin M."/>
            <person name="Mahmood N."/>
            <person name="Shommy N.S."/>
        </authorList>
    </citation>
    <scope>NUCLEOTIDE SEQUENCE [LARGE SCALE GENOMIC DNA]</scope>
    <source>
        <strain evidence="2">cv. O-4</strain>
    </source>
</reference>
<organism evidence="1 2">
    <name type="scientific">Corchorus olitorius</name>
    <dbReference type="NCBI Taxonomy" id="93759"/>
    <lineage>
        <taxon>Eukaryota</taxon>
        <taxon>Viridiplantae</taxon>
        <taxon>Streptophyta</taxon>
        <taxon>Embryophyta</taxon>
        <taxon>Tracheophyta</taxon>
        <taxon>Spermatophyta</taxon>
        <taxon>Magnoliopsida</taxon>
        <taxon>eudicotyledons</taxon>
        <taxon>Gunneridae</taxon>
        <taxon>Pentapetalae</taxon>
        <taxon>rosids</taxon>
        <taxon>malvids</taxon>
        <taxon>Malvales</taxon>
        <taxon>Malvaceae</taxon>
        <taxon>Grewioideae</taxon>
        <taxon>Apeibeae</taxon>
        <taxon>Corchorus</taxon>
    </lineage>
</organism>
<evidence type="ECO:0000313" key="1">
    <source>
        <dbReference type="EMBL" id="OMP09001.1"/>
    </source>
</evidence>
<accession>A0A1R3KPI6</accession>
<comment type="caution">
    <text evidence="1">The sequence shown here is derived from an EMBL/GenBank/DDBJ whole genome shotgun (WGS) entry which is preliminary data.</text>
</comment>
<dbReference type="Proteomes" id="UP000187203">
    <property type="component" value="Unassembled WGS sequence"/>
</dbReference>